<dbReference type="AlphaFoldDB" id="F9QE29"/>
<comment type="caution">
    <text evidence="1">The sequence shown here is derived from an EMBL/GenBank/DDBJ whole genome shotgun (WGS) entry which is preliminary data.</text>
</comment>
<dbReference type="Proteomes" id="UP000005055">
    <property type="component" value="Unassembled WGS sequence"/>
</dbReference>
<sequence>MPRKIFGFKSSREKAKQELNIEMILLDLLPNLE</sequence>
<evidence type="ECO:0000313" key="1">
    <source>
        <dbReference type="EMBL" id="EGS29004.1"/>
    </source>
</evidence>
<gene>
    <name evidence="1" type="ORF">GIG_03285</name>
</gene>
<protein>
    <submittedName>
        <fullName evidence="1">Uncharacterized protein</fullName>
    </submittedName>
</protein>
<name>F9QE29_9BACT</name>
<keyword evidence="2" id="KW-1185">Reference proteome</keyword>
<reference evidence="1 2" key="1">
    <citation type="journal article" date="2011" name="J. Bacteriol.">
        <title>Genome Sequence of Duck Pathogen Mycoplasma anatis Strain 1340.</title>
        <authorList>
            <person name="Guo Z."/>
            <person name="Chen P."/>
            <person name="Ren P."/>
            <person name="Kuang S."/>
            <person name="Zhou Z."/>
            <person name="Li Z."/>
            <person name="Liu M."/>
            <person name="Shi D."/>
            <person name="Xiao Y."/>
            <person name="Wang X."/>
            <person name="Zhou R."/>
            <person name="Jin H."/>
            <person name="Bi D."/>
        </authorList>
    </citation>
    <scope>NUCLEOTIDE SEQUENCE [LARGE SCALE GENOMIC DNA]</scope>
    <source>
        <strain evidence="1 2">1340</strain>
    </source>
</reference>
<accession>F9QE29</accession>
<proteinExistence type="predicted"/>
<dbReference type="EMBL" id="AFVJ01000031">
    <property type="protein sequence ID" value="EGS29004.1"/>
    <property type="molecule type" value="Genomic_DNA"/>
</dbReference>
<organism evidence="1 2">
    <name type="scientific">Mycoplasmopsis anatis 1340</name>
    <dbReference type="NCBI Taxonomy" id="1034808"/>
    <lineage>
        <taxon>Bacteria</taxon>
        <taxon>Bacillati</taxon>
        <taxon>Mycoplasmatota</taxon>
        <taxon>Mycoplasmoidales</taxon>
        <taxon>Metamycoplasmataceae</taxon>
        <taxon>Mycoplasmopsis</taxon>
    </lineage>
</organism>
<evidence type="ECO:0000313" key="2">
    <source>
        <dbReference type="Proteomes" id="UP000005055"/>
    </source>
</evidence>